<dbReference type="GO" id="GO:0003677">
    <property type="term" value="F:DNA binding"/>
    <property type="evidence" value="ECO:0007669"/>
    <property type="project" value="InterPro"/>
</dbReference>
<feature type="domain" description="HTH cro/C1-type" evidence="1">
    <location>
        <begin position="5"/>
        <end position="38"/>
    </location>
</feature>
<dbReference type="RefSeq" id="WP_005793909.1">
    <property type="nucleotide sequence ID" value="NZ_JH724215.1"/>
</dbReference>
<accession>A0A0E2AQL3</accession>
<dbReference type="PROSITE" id="PS50943">
    <property type="entry name" value="HTH_CROC1"/>
    <property type="match status" value="1"/>
</dbReference>
<dbReference type="SUPFAM" id="SSF47413">
    <property type="entry name" value="lambda repressor-like DNA-binding domains"/>
    <property type="match status" value="1"/>
</dbReference>
<proteinExistence type="predicted"/>
<comment type="caution">
    <text evidence="2">The sequence shown here is derived from an EMBL/GenBank/DDBJ whole genome shotgun (WGS) entry which is preliminary data.</text>
</comment>
<name>A0A0E2AQL3_BACFG</name>
<dbReference type="CDD" id="cd00093">
    <property type="entry name" value="HTH_XRE"/>
    <property type="match status" value="1"/>
</dbReference>
<dbReference type="HOGENOM" id="CLU_2104069_0_0_10"/>
<dbReference type="Proteomes" id="UP000003879">
    <property type="component" value="Unassembled WGS sequence"/>
</dbReference>
<dbReference type="AlphaFoldDB" id="A0A0E2AQL3"/>
<dbReference type="Gene3D" id="1.10.260.40">
    <property type="entry name" value="lambda repressor-like DNA-binding domains"/>
    <property type="match status" value="1"/>
</dbReference>
<gene>
    <name evidence="2" type="ORF">HMPREF1056_02481</name>
</gene>
<sequence length="115" mass="13320">MNFDLKAFRKRFGLKQVEVAHLFNCGQSNISDIETGKRGLEEYQTRILFDKYGEEVVKEYLIPESAIHQGNINGDNINGHNVTVNKADFDKLISLLNKRDEQIDRLLRIIENLNK</sequence>
<evidence type="ECO:0000259" key="1">
    <source>
        <dbReference type="PROSITE" id="PS50943"/>
    </source>
</evidence>
<evidence type="ECO:0000313" key="2">
    <source>
        <dbReference type="EMBL" id="EIY96593.1"/>
    </source>
</evidence>
<dbReference type="PATRIC" id="fig|997883.3.peg.2589"/>
<dbReference type="Pfam" id="PF01381">
    <property type="entry name" value="HTH_3"/>
    <property type="match status" value="1"/>
</dbReference>
<dbReference type="InterPro" id="IPR001387">
    <property type="entry name" value="Cro/C1-type_HTH"/>
</dbReference>
<dbReference type="GeneID" id="60369991"/>
<dbReference type="EMBL" id="AGXN01000012">
    <property type="protein sequence ID" value="EIY96593.1"/>
    <property type="molecule type" value="Genomic_DNA"/>
</dbReference>
<reference evidence="2 3" key="1">
    <citation type="submission" date="2012-02" db="EMBL/GenBank/DDBJ databases">
        <title>The Genome Sequence of Bacteroides fragilis CL07T12C05.</title>
        <authorList>
            <consortium name="The Broad Institute Genome Sequencing Platform"/>
            <person name="Earl A."/>
            <person name="Ward D."/>
            <person name="Feldgarden M."/>
            <person name="Gevers D."/>
            <person name="Zitomersky N.L."/>
            <person name="Coyne M.J."/>
            <person name="Comstock L.E."/>
            <person name="Young S.K."/>
            <person name="Zeng Q."/>
            <person name="Gargeya S."/>
            <person name="Fitzgerald M."/>
            <person name="Haas B."/>
            <person name="Abouelleil A."/>
            <person name="Alvarado L."/>
            <person name="Arachchi H.M."/>
            <person name="Berlin A."/>
            <person name="Chapman S.B."/>
            <person name="Gearin G."/>
            <person name="Goldberg J."/>
            <person name="Griggs A."/>
            <person name="Gujja S."/>
            <person name="Hansen M."/>
            <person name="Heiman D."/>
            <person name="Howarth C."/>
            <person name="Larimer J."/>
            <person name="Lui A."/>
            <person name="MacDonald P.J.P."/>
            <person name="McCowen C."/>
            <person name="Montmayeur A."/>
            <person name="Murphy C."/>
            <person name="Neiman D."/>
            <person name="Pearson M."/>
            <person name="Priest M."/>
            <person name="Roberts A."/>
            <person name="Saif S."/>
            <person name="Shea T."/>
            <person name="Sisk P."/>
            <person name="Stolte C."/>
            <person name="Sykes S."/>
            <person name="Wortman J."/>
            <person name="Nusbaum C."/>
            <person name="Birren B."/>
        </authorList>
    </citation>
    <scope>NUCLEOTIDE SEQUENCE [LARGE SCALE GENOMIC DNA]</scope>
    <source>
        <strain evidence="2 3">CL07T12C05</strain>
    </source>
</reference>
<organism evidence="2 3">
    <name type="scientific">Bacteroides fragilis CL07T12C05</name>
    <dbReference type="NCBI Taxonomy" id="997883"/>
    <lineage>
        <taxon>Bacteria</taxon>
        <taxon>Pseudomonadati</taxon>
        <taxon>Bacteroidota</taxon>
        <taxon>Bacteroidia</taxon>
        <taxon>Bacteroidales</taxon>
        <taxon>Bacteroidaceae</taxon>
        <taxon>Bacteroides</taxon>
    </lineage>
</organism>
<evidence type="ECO:0000313" key="3">
    <source>
        <dbReference type="Proteomes" id="UP000003879"/>
    </source>
</evidence>
<dbReference type="InterPro" id="IPR010982">
    <property type="entry name" value="Lambda_DNA-bd_dom_sf"/>
</dbReference>
<dbReference type="SMART" id="SM00530">
    <property type="entry name" value="HTH_XRE"/>
    <property type="match status" value="1"/>
</dbReference>
<protein>
    <recommendedName>
        <fullName evidence="1">HTH cro/C1-type domain-containing protein</fullName>
    </recommendedName>
</protein>